<proteinExistence type="predicted"/>
<dbReference type="Pfam" id="PF13619">
    <property type="entry name" value="KTSC"/>
    <property type="match status" value="1"/>
</dbReference>
<dbReference type="Proteomes" id="UP000325684">
    <property type="component" value="Unassembled WGS sequence"/>
</dbReference>
<name>A0A5N3PA26_9HYPH</name>
<accession>A0A5N3PA26</accession>
<dbReference type="InterPro" id="IPR025309">
    <property type="entry name" value="KTSC_dom"/>
</dbReference>
<evidence type="ECO:0000313" key="2">
    <source>
        <dbReference type="EMBL" id="KAB0266602.1"/>
    </source>
</evidence>
<gene>
    <name evidence="2" type="ORF">FEZ63_13270</name>
</gene>
<evidence type="ECO:0000313" key="3">
    <source>
        <dbReference type="Proteomes" id="UP000325684"/>
    </source>
</evidence>
<comment type="caution">
    <text evidence="2">The sequence shown here is derived from an EMBL/GenBank/DDBJ whole genome shotgun (WGS) entry which is preliminary data.</text>
</comment>
<evidence type="ECO:0000259" key="1">
    <source>
        <dbReference type="Pfam" id="PF13619"/>
    </source>
</evidence>
<sequence length="68" mass="8021">MPEVISSVIQQIEYEAGARKLHVMFRETGAYTYYGVPRSVYEAFLNAPSIGQFFNERIRDRYPTERRD</sequence>
<keyword evidence="3" id="KW-1185">Reference proteome</keyword>
<feature type="domain" description="KTSC" evidence="1">
    <location>
        <begin position="6"/>
        <end position="62"/>
    </location>
</feature>
<organism evidence="2 3">
    <name type="scientific">Microvirga brassicacearum</name>
    <dbReference type="NCBI Taxonomy" id="2580413"/>
    <lineage>
        <taxon>Bacteria</taxon>
        <taxon>Pseudomonadati</taxon>
        <taxon>Pseudomonadota</taxon>
        <taxon>Alphaproteobacteria</taxon>
        <taxon>Hyphomicrobiales</taxon>
        <taxon>Methylobacteriaceae</taxon>
        <taxon>Microvirga</taxon>
    </lineage>
</organism>
<protein>
    <submittedName>
        <fullName evidence="2">KTSC domain-containing protein</fullName>
    </submittedName>
</protein>
<dbReference type="RefSeq" id="WP_150945179.1">
    <property type="nucleotide sequence ID" value="NZ_VCMV01000020.1"/>
</dbReference>
<dbReference type="EMBL" id="VCMV01000020">
    <property type="protein sequence ID" value="KAB0266602.1"/>
    <property type="molecule type" value="Genomic_DNA"/>
</dbReference>
<reference evidence="2 3" key="1">
    <citation type="journal article" date="2019" name="Microorganisms">
        <title>Genome Insights into the Novel Species Microvirga brassicacearum, a Rapeseed Endophyte with Biotechnological Potential.</title>
        <authorList>
            <person name="Jimenez-Gomez A."/>
            <person name="Saati-Santamaria Z."/>
            <person name="Igual J.M."/>
            <person name="Rivas R."/>
            <person name="Mateos P.F."/>
            <person name="Garcia-Fraile P."/>
        </authorList>
    </citation>
    <scope>NUCLEOTIDE SEQUENCE [LARGE SCALE GENOMIC DNA]</scope>
    <source>
        <strain evidence="2 3">CDVBN77</strain>
    </source>
</reference>
<dbReference type="OrthoDB" id="8450910at2"/>
<dbReference type="AlphaFoldDB" id="A0A5N3PA26"/>